<dbReference type="Gene3D" id="3.40.50.2020">
    <property type="match status" value="1"/>
</dbReference>
<accession>A0A7Y8AS76</accession>
<comment type="caution">
    <text evidence="2">The sequence shown here is derived from an EMBL/GenBank/DDBJ whole genome shotgun (WGS) entry which is preliminary data.</text>
</comment>
<organism evidence="2 3">
    <name type="scientific">Pseudomonas tolaasii</name>
    <dbReference type="NCBI Taxonomy" id="29442"/>
    <lineage>
        <taxon>Bacteria</taxon>
        <taxon>Pseudomonadati</taxon>
        <taxon>Pseudomonadota</taxon>
        <taxon>Gammaproteobacteria</taxon>
        <taxon>Pseudomonadales</taxon>
        <taxon>Pseudomonadaceae</taxon>
        <taxon>Pseudomonas</taxon>
    </lineage>
</organism>
<dbReference type="SUPFAM" id="SSF53271">
    <property type="entry name" value="PRTase-like"/>
    <property type="match status" value="1"/>
</dbReference>
<dbReference type="GeneID" id="55843641"/>
<dbReference type="InterPro" id="IPR029057">
    <property type="entry name" value="PRTase-like"/>
</dbReference>
<dbReference type="RefSeq" id="WP_031320003.1">
    <property type="nucleotide sequence ID" value="NZ_CP020369.1"/>
</dbReference>
<dbReference type="Proteomes" id="UP000549134">
    <property type="component" value="Unassembled WGS sequence"/>
</dbReference>
<gene>
    <name evidence="2" type="ORF">HX787_25080</name>
</gene>
<proteinExistence type="predicted"/>
<keyword evidence="2" id="KW-0328">Glycosyltransferase</keyword>
<dbReference type="Pfam" id="PF00156">
    <property type="entry name" value="Pribosyltran"/>
    <property type="match status" value="1"/>
</dbReference>
<name>A0A7Y8AS76_PSETO</name>
<evidence type="ECO:0000313" key="3">
    <source>
        <dbReference type="Proteomes" id="UP000549134"/>
    </source>
</evidence>
<keyword evidence="2" id="KW-0808">Transferase</keyword>
<dbReference type="EMBL" id="JACAQK010000020">
    <property type="protein sequence ID" value="NWD39132.1"/>
    <property type="molecule type" value="Genomic_DNA"/>
</dbReference>
<reference evidence="2 3" key="1">
    <citation type="submission" date="2020-04" db="EMBL/GenBank/DDBJ databases">
        <title>Molecular characterization of pseudomonads from Agaricus bisporus reveal novel blotch 2 pathogens in Western Europe.</title>
        <authorList>
            <person name="Taparia T."/>
            <person name="Krijger M."/>
            <person name="Haynes E."/>
            <person name="Elpinstone J.G."/>
            <person name="Noble R."/>
            <person name="Van Der Wolf J."/>
        </authorList>
    </citation>
    <scope>NUCLEOTIDE SEQUENCE [LARGE SCALE GENOMIC DNA]</scope>
    <source>
        <strain evidence="2 3">IPO3746</strain>
    </source>
</reference>
<sequence length="313" mass="34643">MNRPVLPISYEHLDRWIASLQPALLDEAFTCVIGILRGGGPLALMVSHVTGVAPAFLRYQRADRSVAWDSSIPIPPPGSKVLLCEDIAGSGNTLKDCSNFLQRQGLRVKILTAGFDDLSATRPDYGIDGRGYFLQFPWERQARTTAYRDHWQETRGGRTGELAQDHEYDAYAIDLDGILLPDIPEAQYAADLQGALLQRDRLAPFEHLPALGQVKAIVTGRPEMDRARTQAWLDRHGHGDKLLIMRDTTRYSDTPAHVAAHKASATLALACTHFVESDPVQAILIAQQAPLLRVIWWDAPSRQGRLLGAAQWG</sequence>
<evidence type="ECO:0000313" key="2">
    <source>
        <dbReference type="EMBL" id="NWD39132.1"/>
    </source>
</evidence>
<protein>
    <submittedName>
        <fullName evidence="2">Phosphoribosyltransferase</fullName>
    </submittedName>
</protein>
<dbReference type="CDD" id="cd06223">
    <property type="entry name" value="PRTases_typeI"/>
    <property type="match status" value="1"/>
</dbReference>
<dbReference type="InterPro" id="IPR000836">
    <property type="entry name" value="PRTase_dom"/>
</dbReference>
<evidence type="ECO:0000259" key="1">
    <source>
        <dbReference type="Pfam" id="PF00156"/>
    </source>
</evidence>
<dbReference type="AlphaFoldDB" id="A0A7Y8AS76"/>
<feature type="domain" description="Phosphoribosyltransferase" evidence="1">
    <location>
        <begin position="9"/>
        <end position="128"/>
    </location>
</feature>
<dbReference type="GO" id="GO:0016757">
    <property type="term" value="F:glycosyltransferase activity"/>
    <property type="evidence" value="ECO:0007669"/>
    <property type="project" value="UniProtKB-KW"/>
</dbReference>